<evidence type="ECO:0000259" key="3">
    <source>
        <dbReference type="PROSITE" id="PS50011"/>
    </source>
</evidence>
<evidence type="ECO:0000313" key="8">
    <source>
        <dbReference type="RefSeq" id="XP_071924723.1"/>
    </source>
</evidence>
<keyword evidence="2" id="KW-0067">ATP-binding</keyword>
<dbReference type="RefSeq" id="XP_071924723.1">
    <property type="nucleotide sequence ID" value="XM_072068622.1"/>
</dbReference>
<evidence type="ECO:0000313" key="9">
    <source>
        <dbReference type="RefSeq" id="XP_071924724.1"/>
    </source>
</evidence>
<reference evidence="5 6" key="1">
    <citation type="submission" date="2025-05" db="UniProtKB">
        <authorList>
            <consortium name="RefSeq"/>
        </authorList>
    </citation>
    <scope>IDENTIFICATION</scope>
    <source>
        <tissue evidence="5 6">Leaves</tissue>
    </source>
</reference>
<proteinExistence type="predicted"/>
<dbReference type="InterPro" id="IPR011009">
    <property type="entry name" value="Kinase-like_dom_sf"/>
</dbReference>
<keyword evidence="1" id="KW-0547">Nucleotide-binding</keyword>
<dbReference type="InterPro" id="IPR001245">
    <property type="entry name" value="Ser-Thr/Tyr_kinase_cat_dom"/>
</dbReference>
<accession>A0ABM4VYV3</accession>
<dbReference type="RefSeq" id="XP_071924715.1">
    <property type="nucleotide sequence ID" value="XM_072068614.1"/>
</dbReference>
<protein>
    <submittedName>
        <fullName evidence="5 6">Wall-associated receptor kinase-like 16</fullName>
    </submittedName>
</protein>
<dbReference type="GeneID" id="140015794"/>
<dbReference type="RefSeq" id="XP_071924716.1">
    <property type="nucleotide sequence ID" value="XM_072068615.1"/>
</dbReference>
<dbReference type="PANTHER" id="PTHR27005">
    <property type="entry name" value="WALL-ASSOCIATED RECEPTOR KINASE-LIKE 21"/>
    <property type="match status" value="1"/>
</dbReference>
<sequence>MVQGTIGYLDPEYLQTSQLTEKSDVYSFEVVLVELLTGEKVLCFDRSARERSLAILDDNIDTERNAKPLKEVAMLAKRCLNVKGEDRPTMKEVALELEEMSLSTRHSRVLLNSKPKL</sequence>
<dbReference type="Proteomes" id="UP001652660">
    <property type="component" value="Chromosome 10c"/>
</dbReference>
<dbReference type="InterPro" id="IPR000719">
    <property type="entry name" value="Prot_kinase_dom"/>
</dbReference>
<evidence type="ECO:0000313" key="7">
    <source>
        <dbReference type="RefSeq" id="XP_071924716.1"/>
    </source>
</evidence>
<dbReference type="RefSeq" id="XP_071917295.1">
    <property type="nucleotide sequence ID" value="XM_072061194.1"/>
</dbReference>
<name>A0ABM4VYV3_COFAR</name>
<dbReference type="InterPro" id="IPR045274">
    <property type="entry name" value="WAK-like"/>
</dbReference>
<gene>
    <name evidence="7" type="primary">LOC140015794</name>
    <name evidence="5" type="synonym">LOC140012853</name>
    <name evidence="6" type="synonym">LOC140015793</name>
    <name evidence="8" type="synonym">LOC140015801</name>
    <name evidence="9" type="synonym">LOC140015802</name>
    <name evidence="10" type="synonym">LOC140015803</name>
</gene>
<evidence type="ECO:0000313" key="10">
    <source>
        <dbReference type="RefSeq" id="XP_071924725.1"/>
    </source>
</evidence>
<evidence type="ECO:0000313" key="4">
    <source>
        <dbReference type="Proteomes" id="UP001652660"/>
    </source>
</evidence>
<evidence type="ECO:0000256" key="2">
    <source>
        <dbReference type="ARBA" id="ARBA00022840"/>
    </source>
</evidence>
<feature type="domain" description="Protein kinase" evidence="3">
    <location>
        <begin position="1"/>
        <end position="109"/>
    </location>
</feature>
<evidence type="ECO:0000256" key="1">
    <source>
        <dbReference type="ARBA" id="ARBA00022741"/>
    </source>
</evidence>
<evidence type="ECO:0000313" key="6">
    <source>
        <dbReference type="RefSeq" id="XP_071924715.1"/>
    </source>
</evidence>
<evidence type="ECO:0000313" key="5">
    <source>
        <dbReference type="RefSeq" id="XP_071917295.1"/>
    </source>
</evidence>
<keyword evidence="4" id="KW-1185">Reference proteome</keyword>
<dbReference type="RefSeq" id="XP_071924724.1">
    <property type="nucleotide sequence ID" value="XM_072068623.1"/>
</dbReference>
<dbReference type="RefSeq" id="XP_071924725.1">
    <property type="nucleotide sequence ID" value="XM_072068624.1"/>
</dbReference>
<organism evidence="4 7">
    <name type="scientific">Coffea arabica</name>
    <name type="common">Arabian coffee</name>
    <dbReference type="NCBI Taxonomy" id="13443"/>
    <lineage>
        <taxon>Eukaryota</taxon>
        <taxon>Viridiplantae</taxon>
        <taxon>Streptophyta</taxon>
        <taxon>Embryophyta</taxon>
        <taxon>Tracheophyta</taxon>
        <taxon>Spermatophyta</taxon>
        <taxon>Magnoliopsida</taxon>
        <taxon>eudicotyledons</taxon>
        <taxon>Gunneridae</taxon>
        <taxon>Pentapetalae</taxon>
        <taxon>asterids</taxon>
        <taxon>lamiids</taxon>
        <taxon>Gentianales</taxon>
        <taxon>Rubiaceae</taxon>
        <taxon>Ixoroideae</taxon>
        <taxon>Gardenieae complex</taxon>
        <taxon>Bertiereae - Coffeeae clade</taxon>
        <taxon>Coffeeae</taxon>
        <taxon>Coffea</taxon>
    </lineage>
</organism>
<dbReference type="Gene3D" id="1.10.510.10">
    <property type="entry name" value="Transferase(Phosphotransferase) domain 1"/>
    <property type="match status" value="1"/>
</dbReference>
<dbReference type="PANTHER" id="PTHR27005:SF468">
    <property type="entry name" value="OS01G0310500 PROTEIN"/>
    <property type="match status" value="1"/>
</dbReference>
<dbReference type="Proteomes" id="UP001652660">
    <property type="component" value="Chromosome 8e"/>
</dbReference>
<dbReference type="PROSITE" id="PS50011">
    <property type="entry name" value="PROTEIN_KINASE_DOM"/>
    <property type="match status" value="1"/>
</dbReference>
<dbReference type="Pfam" id="PF07714">
    <property type="entry name" value="PK_Tyr_Ser-Thr"/>
    <property type="match status" value="1"/>
</dbReference>
<dbReference type="SUPFAM" id="SSF56112">
    <property type="entry name" value="Protein kinase-like (PK-like)"/>
    <property type="match status" value="1"/>
</dbReference>